<keyword evidence="5" id="KW-1185">Reference proteome</keyword>
<dbReference type="Gene3D" id="3.40.50.300">
    <property type="entry name" value="P-loop containing nucleotide triphosphate hydrolases"/>
    <property type="match status" value="1"/>
</dbReference>
<dbReference type="SUPFAM" id="SSF52540">
    <property type="entry name" value="P-loop containing nucleoside triphosphate hydrolases"/>
    <property type="match status" value="1"/>
</dbReference>
<dbReference type="PIRSF" id="PIRSF005647">
    <property type="entry name" value="CooC"/>
    <property type="match status" value="1"/>
</dbReference>
<dbReference type="RefSeq" id="WP_049685785.1">
    <property type="nucleotide sequence ID" value="NZ_CP009170.1"/>
</dbReference>
<evidence type="ECO:0000256" key="2">
    <source>
        <dbReference type="ARBA" id="ARBA00022840"/>
    </source>
</evidence>
<proteinExistence type="predicted"/>
<dbReference type="FunFam" id="3.40.50.300:FF:001573">
    <property type="entry name" value="Carbon monoxide dehydrogenase accessory protein CooC"/>
    <property type="match status" value="1"/>
</dbReference>
<dbReference type="STRING" id="2325.TKV_c20090"/>
<dbReference type="PANTHER" id="PTHR43384:SF6">
    <property type="entry name" value="SEPTUM SITE-DETERMINING PROTEIN MIND HOMOLOG, CHLOROPLASTIC"/>
    <property type="match status" value="1"/>
</dbReference>
<dbReference type="HOGENOM" id="CLU_082962_0_0_9"/>
<dbReference type="PANTHER" id="PTHR43384">
    <property type="entry name" value="SEPTUM SITE-DETERMINING PROTEIN MIND HOMOLOG, CHLOROPLASTIC-RELATED"/>
    <property type="match status" value="1"/>
</dbReference>
<dbReference type="GO" id="GO:0016887">
    <property type="term" value="F:ATP hydrolysis activity"/>
    <property type="evidence" value="ECO:0007669"/>
    <property type="project" value="TreeGrafter"/>
</dbReference>
<keyword evidence="2" id="KW-0067">ATP-binding</keyword>
<dbReference type="GO" id="GO:0005829">
    <property type="term" value="C:cytosol"/>
    <property type="evidence" value="ECO:0007669"/>
    <property type="project" value="TreeGrafter"/>
</dbReference>
<dbReference type="GO" id="GO:0009898">
    <property type="term" value="C:cytoplasmic side of plasma membrane"/>
    <property type="evidence" value="ECO:0007669"/>
    <property type="project" value="TreeGrafter"/>
</dbReference>
<dbReference type="InterPro" id="IPR027417">
    <property type="entry name" value="P-loop_NTPase"/>
</dbReference>
<dbReference type="Pfam" id="PF01656">
    <property type="entry name" value="CbiA"/>
    <property type="match status" value="1"/>
</dbReference>
<keyword evidence="1" id="KW-0547">Nucleotide-binding</keyword>
<gene>
    <name evidence="4" type="primary">cooC2</name>
    <name evidence="4" type="ORF">TKV_c20090</name>
</gene>
<dbReference type="InterPro" id="IPR002586">
    <property type="entry name" value="CobQ/CobB/MinD/ParA_Nub-bd_dom"/>
</dbReference>
<dbReference type="Proteomes" id="UP000029669">
    <property type="component" value="Chromosome"/>
</dbReference>
<dbReference type="eggNOG" id="COG3640">
    <property type="taxonomic scope" value="Bacteria"/>
</dbReference>
<name>A0A097ATL5_THEKI</name>
<dbReference type="AlphaFoldDB" id="A0A097ATL5"/>
<dbReference type="EMBL" id="CP009170">
    <property type="protein sequence ID" value="AIS53153.1"/>
    <property type="molecule type" value="Genomic_DNA"/>
</dbReference>
<evidence type="ECO:0000256" key="1">
    <source>
        <dbReference type="ARBA" id="ARBA00022741"/>
    </source>
</evidence>
<evidence type="ECO:0000259" key="3">
    <source>
        <dbReference type="Pfam" id="PF01656"/>
    </source>
</evidence>
<reference evidence="5" key="1">
    <citation type="journal article" date="2015" name="Genome Announc.">
        <title>Whole-Genome Sequences of 80 Environmental and Clinical Isolates of Burkholderia pseudomallei.</title>
        <authorList>
            <person name="Johnson S.L."/>
            <person name="Baker A.L."/>
            <person name="Chain P.S."/>
            <person name="Currie B.J."/>
            <person name="Daligault H.E."/>
            <person name="Davenport K.W."/>
            <person name="Davis C.B."/>
            <person name="Inglis T.J."/>
            <person name="Kaestli M."/>
            <person name="Koren S."/>
            <person name="Mayo M."/>
            <person name="Merritt A.J."/>
            <person name="Price E.P."/>
            <person name="Sarovich D.S."/>
            <person name="Warner J."/>
            <person name="Rosovitz M.J."/>
        </authorList>
    </citation>
    <scope>NUCLEOTIDE SEQUENCE [LARGE SCALE GENOMIC DNA]</scope>
    <source>
        <strain evidence="5">DSM 2030</strain>
    </source>
</reference>
<dbReference type="OrthoDB" id="7346657at2"/>
<evidence type="ECO:0000313" key="5">
    <source>
        <dbReference type="Proteomes" id="UP000029669"/>
    </source>
</evidence>
<organism evidence="4 5">
    <name type="scientific">Thermoanaerobacter kivui</name>
    <name type="common">Acetogenium kivui</name>
    <dbReference type="NCBI Taxonomy" id="2325"/>
    <lineage>
        <taxon>Bacteria</taxon>
        <taxon>Bacillati</taxon>
        <taxon>Bacillota</taxon>
        <taxon>Clostridia</taxon>
        <taxon>Thermoanaerobacterales</taxon>
        <taxon>Thermoanaerobacteraceae</taxon>
        <taxon>Thermoanaerobacter</taxon>
    </lineage>
</organism>
<accession>A0A097ATL5</accession>
<dbReference type="KEGG" id="tki:TKV_c20090"/>
<dbReference type="GO" id="GO:0005524">
    <property type="term" value="F:ATP binding"/>
    <property type="evidence" value="ECO:0007669"/>
    <property type="project" value="UniProtKB-KW"/>
</dbReference>
<dbReference type="GO" id="GO:0051782">
    <property type="term" value="P:negative regulation of cell division"/>
    <property type="evidence" value="ECO:0007669"/>
    <property type="project" value="TreeGrafter"/>
</dbReference>
<dbReference type="InterPro" id="IPR050625">
    <property type="entry name" value="ParA/MinD_ATPase"/>
</dbReference>
<feature type="domain" description="CobQ/CobB/MinD/ParA nucleotide binding" evidence="3">
    <location>
        <begin position="4"/>
        <end position="232"/>
    </location>
</feature>
<protein>
    <submittedName>
        <fullName evidence="4">Carbon monoxide dehydrogenase accessory protein CooC</fullName>
    </submittedName>
</protein>
<sequence>MKIAITGKGGVGKTTLAGVLARLYASEGKKVLAIDADPDANLALAIGFSPQEAAGITPIAELKQLVAERTNAKPGVFGQMFKLNPRVDDIPDRYAKEHKGVKLLIMGTVEKGGSGCVCPEHALIRSLMKHLLIFRDEVVIMDMEAGIEHLGRGTAEAVDALIVVVEPGARSLQTYHKIKELASDLKIKNIFVVLNKVRNEQDIEFIKSNIDDKLLGYMSYNQDIIKADLEGVSPFDISPKTVEEVKAIRDSLEQVLTS</sequence>
<evidence type="ECO:0000313" key="4">
    <source>
        <dbReference type="EMBL" id="AIS53153.1"/>
    </source>
</evidence>
<dbReference type="InterPro" id="IPR014433">
    <property type="entry name" value="CooC"/>
</dbReference>
<dbReference type="CDD" id="cd02034">
    <property type="entry name" value="CooC1"/>
    <property type="match status" value="1"/>
</dbReference>